<dbReference type="OrthoDB" id="5831190at2759"/>
<dbReference type="AlphaFoldDB" id="A0A7D9IR71"/>
<dbReference type="Pfam" id="PF00342">
    <property type="entry name" value="PGI"/>
    <property type="match status" value="1"/>
</dbReference>
<evidence type="ECO:0000313" key="1">
    <source>
        <dbReference type="EMBL" id="CAB4011410.1"/>
    </source>
</evidence>
<accession>A0A7D9IR71</accession>
<dbReference type="EMBL" id="CACRXK020007136">
    <property type="protein sequence ID" value="CAB4011410.1"/>
    <property type="molecule type" value="Genomic_DNA"/>
</dbReference>
<keyword evidence="1" id="KW-0413">Isomerase</keyword>
<dbReference type="GO" id="GO:0097367">
    <property type="term" value="F:carbohydrate derivative binding"/>
    <property type="evidence" value="ECO:0007669"/>
    <property type="project" value="InterPro"/>
</dbReference>
<dbReference type="PANTHER" id="PTHR11469:SF1">
    <property type="entry name" value="GLUCOSE-6-PHOSPHATE ISOMERASE"/>
    <property type="match status" value="1"/>
</dbReference>
<organism evidence="1 2">
    <name type="scientific">Paramuricea clavata</name>
    <name type="common">Red gorgonian</name>
    <name type="synonym">Violescent sea-whip</name>
    <dbReference type="NCBI Taxonomy" id="317549"/>
    <lineage>
        <taxon>Eukaryota</taxon>
        <taxon>Metazoa</taxon>
        <taxon>Cnidaria</taxon>
        <taxon>Anthozoa</taxon>
        <taxon>Octocorallia</taxon>
        <taxon>Malacalcyonacea</taxon>
        <taxon>Plexauridae</taxon>
        <taxon>Paramuricea</taxon>
    </lineage>
</organism>
<protein>
    <submittedName>
        <fullName evidence="1">Glucose-6-phosphate isomerase</fullName>
    </submittedName>
</protein>
<dbReference type="CDD" id="cd05016">
    <property type="entry name" value="SIS_PGI_2"/>
    <property type="match status" value="1"/>
</dbReference>
<dbReference type="PROSITE" id="PS51463">
    <property type="entry name" value="P_GLUCOSE_ISOMERASE_3"/>
    <property type="match status" value="1"/>
</dbReference>
<dbReference type="GO" id="GO:0005829">
    <property type="term" value="C:cytosol"/>
    <property type="evidence" value="ECO:0007669"/>
    <property type="project" value="TreeGrafter"/>
</dbReference>
<reference evidence="1" key="1">
    <citation type="submission" date="2020-04" db="EMBL/GenBank/DDBJ databases">
        <authorList>
            <person name="Alioto T."/>
            <person name="Alioto T."/>
            <person name="Gomez Garrido J."/>
        </authorList>
    </citation>
    <scope>NUCLEOTIDE SEQUENCE</scope>
    <source>
        <strain evidence="1">A484AB</strain>
    </source>
</reference>
<dbReference type="Proteomes" id="UP001152795">
    <property type="component" value="Unassembled WGS sequence"/>
</dbReference>
<name>A0A7D9IR71_PARCT</name>
<dbReference type="InterPro" id="IPR046348">
    <property type="entry name" value="SIS_dom_sf"/>
</dbReference>
<dbReference type="GO" id="GO:0004347">
    <property type="term" value="F:glucose-6-phosphate isomerase activity"/>
    <property type="evidence" value="ECO:0007669"/>
    <property type="project" value="InterPro"/>
</dbReference>
<proteinExistence type="predicted"/>
<keyword evidence="2" id="KW-1185">Reference proteome</keyword>
<dbReference type="GO" id="GO:0048029">
    <property type="term" value="F:monosaccharide binding"/>
    <property type="evidence" value="ECO:0007669"/>
    <property type="project" value="TreeGrafter"/>
</dbReference>
<dbReference type="Gene3D" id="3.40.50.10490">
    <property type="entry name" value="Glucose-6-phosphate isomerase like protein, domain 1"/>
    <property type="match status" value="1"/>
</dbReference>
<dbReference type="PANTHER" id="PTHR11469">
    <property type="entry name" value="GLUCOSE-6-PHOSPHATE ISOMERASE"/>
    <property type="match status" value="1"/>
</dbReference>
<sequence>MVETHNPISDGLHHKILLSNFLAQTEALMKGKTPEEAAKELQAAGISEKDIEALLSHKVFSGNRPTNSVVLQKLTPNSLGALIAMYEHKIFVQGKIWDINSFDQWGPIDFSYMQPS</sequence>
<dbReference type="SUPFAM" id="SSF53697">
    <property type="entry name" value="SIS domain"/>
    <property type="match status" value="1"/>
</dbReference>
<dbReference type="InterPro" id="IPR001672">
    <property type="entry name" value="G6P_Isomerase"/>
</dbReference>
<evidence type="ECO:0000313" key="2">
    <source>
        <dbReference type="Proteomes" id="UP001152795"/>
    </source>
</evidence>
<dbReference type="GO" id="GO:0006094">
    <property type="term" value="P:gluconeogenesis"/>
    <property type="evidence" value="ECO:0007669"/>
    <property type="project" value="InterPro"/>
</dbReference>
<dbReference type="GO" id="GO:0051156">
    <property type="term" value="P:glucose 6-phosphate metabolic process"/>
    <property type="evidence" value="ECO:0007669"/>
    <property type="project" value="TreeGrafter"/>
</dbReference>
<gene>
    <name evidence="1" type="ORF">PACLA_8A034972</name>
</gene>
<comment type="caution">
    <text evidence="1">The sequence shown here is derived from an EMBL/GenBank/DDBJ whole genome shotgun (WGS) entry which is preliminary data.</text>
</comment>
<dbReference type="GO" id="GO:0006096">
    <property type="term" value="P:glycolytic process"/>
    <property type="evidence" value="ECO:0007669"/>
    <property type="project" value="InterPro"/>
</dbReference>
<dbReference type="InterPro" id="IPR035482">
    <property type="entry name" value="SIS_PGI_2"/>
</dbReference>